<accession>W1WI48</accession>
<feature type="non-terminal residue" evidence="1">
    <location>
        <position position="1"/>
    </location>
</feature>
<gene>
    <name evidence="1" type="ORF">Q604_UNBc4C00118G0001</name>
</gene>
<comment type="caution">
    <text evidence="1">The sequence shown here is derived from an EMBL/GenBank/DDBJ whole genome shotgun (WGS) entry which is preliminary data.</text>
</comment>
<evidence type="ECO:0000313" key="1">
    <source>
        <dbReference type="EMBL" id="ETJ16109.1"/>
    </source>
</evidence>
<proteinExistence type="predicted"/>
<dbReference type="EMBL" id="AZMM01018899">
    <property type="protein sequence ID" value="ETJ16109.1"/>
    <property type="molecule type" value="Genomic_DNA"/>
</dbReference>
<reference evidence="1" key="1">
    <citation type="submission" date="2013-12" db="EMBL/GenBank/DDBJ databases">
        <title>A Varibaculum cambriense genome reconstructed from a premature infant gut community with otherwise low bacterial novelty that shifts toward anaerobic metabolism during the third week of life.</title>
        <authorList>
            <person name="Brown C.T."/>
            <person name="Sharon I."/>
            <person name="Thomas B.C."/>
            <person name="Castelle C.J."/>
            <person name="Morowitz M.J."/>
            <person name="Banfield J.F."/>
        </authorList>
    </citation>
    <scope>NUCLEOTIDE SEQUENCE</scope>
</reference>
<sequence>NDNVSNACQWNLKSIDFDDYQEIPMKRSRRVFVYARQAECSMTKISAKYIRF</sequence>
<dbReference type="AlphaFoldDB" id="W1WI48"/>
<organism evidence="1">
    <name type="scientific">human gut metagenome</name>
    <dbReference type="NCBI Taxonomy" id="408170"/>
    <lineage>
        <taxon>unclassified sequences</taxon>
        <taxon>metagenomes</taxon>
        <taxon>organismal metagenomes</taxon>
    </lineage>
</organism>
<name>W1WI48_9ZZZZ</name>
<protein>
    <submittedName>
        <fullName evidence="1">Uncharacterized protein</fullName>
    </submittedName>
</protein>